<evidence type="ECO:0000259" key="1">
    <source>
        <dbReference type="Pfam" id="PF01996"/>
    </source>
</evidence>
<name>A0ABY8G0X8_9ACTO</name>
<dbReference type="EMBL" id="CP121208">
    <property type="protein sequence ID" value="WFM82891.1"/>
    <property type="molecule type" value="Genomic_DNA"/>
</dbReference>
<dbReference type="Gene3D" id="3.30.1330.100">
    <property type="entry name" value="CofE-like"/>
    <property type="match status" value="1"/>
</dbReference>
<gene>
    <name evidence="2" type="ORF">P7079_05660</name>
</gene>
<proteinExistence type="predicted"/>
<feature type="domain" description="Coenzyme F420:L-glutamate ligase-like" evidence="1">
    <location>
        <begin position="11"/>
        <end position="57"/>
    </location>
</feature>
<dbReference type="Proteomes" id="UP001215216">
    <property type="component" value="Chromosome"/>
</dbReference>
<accession>A0ABY8G0X8</accession>
<keyword evidence="2" id="KW-0436">Ligase</keyword>
<protein>
    <submittedName>
        <fullName evidence="2">Coenzyme F420-0:L-glutamate ligase</fullName>
        <ecNumber evidence="2">6.3.2.31</ecNumber>
    </submittedName>
</protein>
<dbReference type="RefSeq" id="WP_278012317.1">
    <property type="nucleotide sequence ID" value="NZ_CP121208.1"/>
</dbReference>
<dbReference type="EC" id="6.3.2.31" evidence="2"/>
<dbReference type="PANTHER" id="PTHR47917:SF1">
    <property type="entry name" value="COENZYME F420:L-GLUTAMATE LIGASE"/>
    <property type="match status" value="1"/>
</dbReference>
<dbReference type="GO" id="GO:0052618">
    <property type="term" value="F:coenzyme F420-0:L-glutamate ligase activity"/>
    <property type="evidence" value="ECO:0007669"/>
    <property type="project" value="UniProtKB-EC"/>
</dbReference>
<dbReference type="SUPFAM" id="SSF144010">
    <property type="entry name" value="CofE-like"/>
    <property type="match status" value="1"/>
</dbReference>
<keyword evidence="3" id="KW-1185">Reference proteome</keyword>
<reference evidence="2 3" key="1">
    <citation type="submission" date="2023-03" db="EMBL/GenBank/DDBJ databases">
        <title>Complete genome of Arcanobacterium canis strain DSM 25104 isolated in 2010 from a canine otitis externa in Germany.</title>
        <authorList>
            <person name="Borowiak M."/>
            <person name="Kreitlow A."/>
            <person name="Malorny B."/>
            <person name="Laemmler C."/>
            <person name="Prenger-Berninghoff E."/>
            <person name="Ploetz M."/>
            <person name="Abdulmawjood A."/>
        </authorList>
    </citation>
    <scope>NUCLEOTIDE SEQUENCE [LARGE SCALE GENOMIC DNA]</scope>
    <source>
        <strain evidence="2 3">DSM 25104</strain>
    </source>
</reference>
<evidence type="ECO:0000313" key="3">
    <source>
        <dbReference type="Proteomes" id="UP001215216"/>
    </source>
</evidence>
<dbReference type="PANTHER" id="PTHR47917">
    <property type="match status" value="1"/>
</dbReference>
<sequence>MIEVFPVRAIAQIVSGDDIAAVIGSALNSLENGEHLRGADIVAIAGKIVAKAQGRWHKEGAEPDGFRTRTGLPEKLGLKAPVDPDGAAGQIRRGLAARFGGRAGVLITASSHSGADIAIGRAGVDHSTDAGAPVADALAALAGTVMELENTPVVVIRGLEVLTWQD</sequence>
<dbReference type="Pfam" id="PF01996">
    <property type="entry name" value="F420_ligase"/>
    <property type="match status" value="1"/>
</dbReference>
<evidence type="ECO:0000313" key="2">
    <source>
        <dbReference type="EMBL" id="WFM82891.1"/>
    </source>
</evidence>
<dbReference type="InterPro" id="IPR002847">
    <property type="entry name" value="F420-0_gamma-glut_ligase-dom"/>
</dbReference>
<organism evidence="2 3">
    <name type="scientific">Arcanobacterium canis</name>
    <dbReference type="NCBI Taxonomy" id="999183"/>
    <lineage>
        <taxon>Bacteria</taxon>
        <taxon>Bacillati</taxon>
        <taxon>Actinomycetota</taxon>
        <taxon>Actinomycetes</taxon>
        <taxon>Actinomycetales</taxon>
        <taxon>Actinomycetaceae</taxon>
        <taxon>Arcanobacterium</taxon>
    </lineage>
</organism>